<organism evidence="1 2">
    <name type="scientific">Oesophagostomum dentatum</name>
    <name type="common">Nodular worm</name>
    <dbReference type="NCBI Taxonomy" id="61180"/>
    <lineage>
        <taxon>Eukaryota</taxon>
        <taxon>Metazoa</taxon>
        <taxon>Ecdysozoa</taxon>
        <taxon>Nematoda</taxon>
        <taxon>Chromadorea</taxon>
        <taxon>Rhabditida</taxon>
        <taxon>Rhabditina</taxon>
        <taxon>Rhabditomorpha</taxon>
        <taxon>Strongyloidea</taxon>
        <taxon>Strongylidae</taxon>
        <taxon>Oesophagostomum</taxon>
    </lineage>
</organism>
<keyword evidence="2" id="KW-1185">Reference proteome</keyword>
<sequence>MGADANCTKEELVTALRSSQCKAVITNSSLLSKVTAAAKDCPSVKTIICVRSSKDEVLPEGVAAWEDVIQTHTGHFEKIQSSADDPAFIQYQTGVPESRNGIVMSHKSISTMVKISTE</sequence>
<dbReference type="OrthoDB" id="10253869at2759"/>
<reference evidence="1 2" key="1">
    <citation type="submission" date="2014-03" db="EMBL/GenBank/DDBJ databases">
        <title>Draft genome of the hookworm Oesophagostomum dentatum.</title>
        <authorList>
            <person name="Mitreva M."/>
        </authorList>
    </citation>
    <scope>NUCLEOTIDE SEQUENCE [LARGE SCALE GENOMIC DNA]</scope>
    <source>
        <strain evidence="1 2">OD-Hann</strain>
    </source>
</reference>
<evidence type="ECO:0000313" key="1">
    <source>
        <dbReference type="EMBL" id="KHJ88214.1"/>
    </source>
</evidence>
<dbReference type="EMBL" id="KN556260">
    <property type="protein sequence ID" value="KHJ88214.1"/>
    <property type="molecule type" value="Genomic_DNA"/>
</dbReference>
<dbReference type="SUPFAM" id="SSF56801">
    <property type="entry name" value="Acetyl-CoA synthetase-like"/>
    <property type="match status" value="1"/>
</dbReference>
<dbReference type="AlphaFoldDB" id="A0A0B1STE6"/>
<dbReference type="Proteomes" id="UP000053660">
    <property type="component" value="Unassembled WGS sequence"/>
</dbReference>
<protein>
    <submittedName>
        <fullName evidence="1">Uncharacterized protein</fullName>
    </submittedName>
</protein>
<dbReference type="InterPro" id="IPR042099">
    <property type="entry name" value="ANL_N_sf"/>
</dbReference>
<proteinExistence type="predicted"/>
<gene>
    <name evidence="1" type="ORF">OESDEN_11996</name>
</gene>
<accession>A0A0B1STE6</accession>
<dbReference type="Gene3D" id="3.40.50.12780">
    <property type="entry name" value="N-terminal domain of ligase-like"/>
    <property type="match status" value="1"/>
</dbReference>
<name>A0A0B1STE6_OESDE</name>
<evidence type="ECO:0000313" key="2">
    <source>
        <dbReference type="Proteomes" id="UP000053660"/>
    </source>
</evidence>